<dbReference type="Proteomes" id="UP001499988">
    <property type="component" value="Unassembled WGS sequence"/>
</dbReference>
<evidence type="ECO:0000313" key="2">
    <source>
        <dbReference type="Proteomes" id="UP001499988"/>
    </source>
</evidence>
<reference evidence="2" key="1">
    <citation type="journal article" date="2019" name="Int. J. Syst. Evol. Microbiol.">
        <title>The Global Catalogue of Microorganisms (GCM) 10K type strain sequencing project: providing services to taxonomists for standard genome sequencing and annotation.</title>
        <authorList>
            <consortium name="The Broad Institute Genomics Platform"/>
            <consortium name="The Broad Institute Genome Sequencing Center for Infectious Disease"/>
            <person name="Wu L."/>
            <person name="Ma J."/>
        </authorList>
    </citation>
    <scope>NUCLEOTIDE SEQUENCE [LARGE SCALE GENOMIC DNA]</scope>
    <source>
        <strain evidence="2">JCM 18401</strain>
    </source>
</reference>
<keyword evidence="2" id="KW-1185">Reference proteome</keyword>
<gene>
    <name evidence="1" type="ORF">GCM10023333_12360</name>
</gene>
<accession>A0ABP9EK17</accession>
<organism evidence="1 2">
    <name type="scientific">Ferrimonas pelagia</name>
    <dbReference type="NCBI Taxonomy" id="1177826"/>
    <lineage>
        <taxon>Bacteria</taxon>
        <taxon>Pseudomonadati</taxon>
        <taxon>Pseudomonadota</taxon>
        <taxon>Gammaproteobacteria</taxon>
        <taxon>Alteromonadales</taxon>
        <taxon>Ferrimonadaceae</taxon>
        <taxon>Ferrimonas</taxon>
    </lineage>
</organism>
<dbReference type="RefSeq" id="WP_345334467.1">
    <property type="nucleotide sequence ID" value="NZ_BAABJZ010000016.1"/>
</dbReference>
<evidence type="ECO:0000313" key="1">
    <source>
        <dbReference type="EMBL" id="GAA4879783.1"/>
    </source>
</evidence>
<protein>
    <recommendedName>
        <fullName evidence="3">Phage tail tape measure protein</fullName>
    </recommendedName>
</protein>
<name>A0ABP9EK17_9GAMM</name>
<comment type="caution">
    <text evidence="1">The sequence shown here is derived from an EMBL/GenBank/DDBJ whole genome shotgun (WGS) entry which is preliminary data.</text>
</comment>
<sequence>MQTVDARFVIRADNQTDNTFRQVKTNLEGMRKESSVLNGVLGTLSTGLGAVGLAGGFSVTALAGFTSQTAAAIDEQGKFAASLGLTYTQLQTLDHQFTLTGVSVTEGHTALQRFVRRLAEARRGAGVARSALEDLGLDAVEVQAMDTYDAFGLVLDRLRDVADEGQRGELANRFFDMSWRALQNTMVEGSAGLANAREDLEKLNALVGDDVPTSAAQFVSAQERMFKSLSGSTTAFLVAVGVMEKGAAVMDWVATTWATGFNAASDSFERWGGIIDDLNTRTDAVGRIYQLTMGGLLGVSDEYSQQIHDAVNQGKAELVSVGTPLLNAGEQAGEQTADAWLKGYAQRMVEGRVIPEIINPDAIDTKPPELPQLNQSLYIPQDTAESWEQEQAALKTLTTLKRQASLAGMDNDARLLALRDEQLQQVQALADAHPKYAAQATAAEQAIHAAHDKRVDAQTQKEQEANLRRLESWIASNGTQEQQLEQSQDKRLAELKSLLDDELILEDEFLQRRRALEERFTEESKDLARQRYEEQRNWADRLYDELADASDLQGELFERMVDRWSSGMGSAVESAVFDSENLGDALGGVFEGMARSVVAFFGEWAAQRVAMWVLEKALGAGEAASYQASVTGRGMAETQLWAINAAASAAAIPITGWAMAPGVAAAAEAAGAGLTAAAAGFAATAGLAGMAHSGLDAVPREGTWLLDKGERVYTQESAGKLDAMYDAILALSRSRGGEAQVHIHNAPAGTTARVEQDDDEFGRRVIRVLLEDQSMAGEVSSGYQQMWGLQRQGRF</sequence>
<proteinExistence type="predicted"/>
<dbReference type="EMBL" id="BAABJZ010000016">
    <property type="protein sequence ID" value="GAA4879783.1"/>
    <property type="molecule type" value="Genomic_DNA"/>
</dbReference>
<evidence type="ECO:0008006" key="3">
    <source>
        <dbReference type="Google" id="ProtNLM"/>
    </source>
</evidence>